<reference evidence="1" key="2">
    <citation type="journal article" date="2015" name="Fish Shellfish Immunol.">
        <title>Early steps in the European eel (Anguilla anguilla)-Vibrio vulnificus interaction in the gills: Role of the RtxA13 toxin.</title>
        <authorList>
            <person name="Callol A."/>
            <person name="Pajuelo D."/>
            <person name="Ebbesson L."/>
            <person name="Teles M."/>
            <person name="MacKenzie S."/>
            <person name="Amaro C."/>
        </authorList>
    </citation>
    <scope>NUCLEOTIDE SEQUENCE</scope>
</reference>
<organism evidence="1">
    <name type="scientific">Anguilla anguilla</name>
    <name type="common">European freshwater eel</name>
    <name type="synonym">Muraena anguilla</name>
    <dbReference type="NCBI Taxonomy" id="7936"/>
    <lineage>
        <taxon>Eukaryota</taxon>
        <taxon>Metazoa</taxon>
        <taxon>Chordata</taxon>
        <taxon>Craniata</taxon>
        <taxon>Vertebrata</taxon>
        <taxon>Euteleostomi</taxon>
        <taxon>Actinopterygii</taxon>
        <taxon>Neopterygii</taxon>
        <taxon>Teleostei</taxon>
        <taxon>Anguilliformes</taxon>
        <taxon>Anguillidae</taxon>
        <taxon>Anguilla</taxon>
    </lineage>
</organism>
<proteinExistence type="predicted"/>
<protein>
    <submittedName>
        <fullName evidence="1">Uncharacterized protein</fullName>
    </submittedName>
</protein>
<dbReference type="AlphaFoldDB" id="A0A0E9P5N6"/>
<name>A0A0E9P5N6_ANGAN</name>
<evidence type="ECO:0000313" key="1">
    <source>
        <dbReference type="EMBL" id="JAG99840.1"/>
    </source>
</evidence>
<dbReference type="EMBL" id="GBXM01108736">
    <property type="protein sequence ID" value="JAG99840.1"/>
    <property type="molecule type" value="Transcribed_RNA"/>
</dbReference>
<sequence>MCICVLKRRNRDGLLPNKSTVFWQEVSGLAFFIA</sequence>
<accession>A0A0E9P5N6</accession>
<reference evidence="1" key="1">
    <citation type="submission" date="2014-11" db="EMBL/GenBank/DDBJ databases">
        <authorList>
            <person name="Amaro Gonzalez C."/>
        </authorList>
    </citation>
    <scope>NUCLEOTIDE SEQUENCE</scope>
</reference>